<name>A0ACB8J006_CITSI</name>
<comment type="caution">
    <text evidence="1">The sequence shown here is derived from an EMBL/GenBank/DDBJ whole genome shotgun (WGS) entry which is preliminary data.</text>
</comment>
<evidence type="ECO:0000313" key="2">
    <source>
        <dbReference type="Proteomes" id="UP000829398"/>
    </source>
</evidence>
<gene>
    <name evidence="1" type="ORF">KPL71_019633</name>
</gene>
<protein>
    <submittedName>
        <fullName evidence="1">Uncharacterized protein</fullName>
    </submittedName>
</protein>
<reference evidence="2" key="1">
    <citation type="journal article" date="2023" name="Hortic. Res.">
        <title>A chromosome-level phased genome enabling allele-level studies in sweet orange: a case study on citrus Huanglongbing tolerance.</title>
        <authorList>
            <person name="Wu B."/>
            <person name="Yu Q."/>
            <person name="Deng Z."/>
            <person name="Duan Y."/>
            <person name="Luo F."/>
            <person name="Gmitter F. Jr."/>
        </authorList>
    </citation>
    <scope>NUCLEOTIDE SEQUENCE [LARGE SCALE GENOMIC DNA]</scope>
    <source>
        <strain evidence="2">cv. Valencia</strain>
    </source>
</reference>
<organism evidence="1 2">
    <name type="scientific">Citrus sinensis</name>
    <name type="common">Sweet orange</name>
    <name type="synonym">Citrus aurantium var. sinensis</name>
    <dbReference type="NCBI Taxonomy" id="2711"/>
    <lineage>
        <taxon>Eukaryota</taxon>
        <taxon>Viridiplantae</taxon>
        <taxon>Streptophyta</taxon>
        <taxon>Embryophyta</taxon>
        <taxon>Tracheophyta</taxon>
        <taxon>Spermatophyta</taxon>
        <taxon>Magnoliopsida</taxon>
        <taxon>eudicotyledons</taxon>
        <taxon>Gunneridae</taxon>
        <taxon>Pentapetalae</taxon>
        <taxon>rosids</taxon>
        <taxon>malvids</taxon>
        <taxon>Sapindales</taxon>
        <taxon>Rutaceae</taxon>
        <taxon>Aurantioideae</taxon>
        <taxon>Citrus</taxon>
    </lineage>
</organism>
<accession>A0ACB8J006</accession>
<keyword evidence="2" id="KW-1185">Reference proteome</keyword>
<proteinExistence type="predicted"/>
<dbReference type="EMBL" id="CM039176">
    <property type="protein sequence ID" value="KAH9711057.1"/>
    <property type="molecule type" value="Genomic_DNA"/>
</dbReference>
<sequence length="367" mass="40364">MGEGREGDWECNGCKNRNYAFRSFCNRCKQPRLLVDTKTPADSKWLPRIGDWICSGCTNNNYASREKCKKCGQPKEIAAMPAIAMPGASVPTYSHYFDRAPGGLEQRMNIGIGSNGALQQLPLSSSWSLGGNEKFGVNSAASWPFAGNHSSGVPYENPSNQAPPVMKEWRNGDWICNCGFHNYSSRAQCKKCNASIPPGYTTLGTKRLASEEFVHDWDNKRLNSGYTNGQQKMYPGVGQVLGSAVDMKMGVYAPYAGVSSGAVPSWQASMQFPYQPTVPSLVGKGAKQWRNGDWMCSNCNNHNYASRSECNRFSYAGARLKKKQWFSQSVRRSYKAAEALDCCGFAGSHCSMLAKNMKDCCTPVSLP</sequence>
<dbReference type="Proteomes" id="UP000829398">
    <property type="component" value="Chromosome 7"/>
</dbReference>
<evidence type="ECO:0000313" key="1">
    <source>
        <dbReference type="EMBL" id="KAH9711057.1"/>
    </source>
</evidence>